<sequence>MEEGEGETDEGQAAVPQTPEERGEGDEDAENDEQEGDTDESGEEETVDITSDGLRRIVHLMGLRGWTNDGGQYANELLCQEDESEQEWMDRNGTYLKGDGRCKRLYTEVHHLLKLCQGAPKFPDLHGQLEHLGRAAIEEAFNATQASIGRFVADVEKSTTKSARNADKRSAWAKKAVGSLYLRIIPLLVLCLKQAFLMGTAAAIDDVTPEEGRFMACTIQRQLVITRWIKLLYKVLRDGLESNPPWPITDSRKEKENLKSAAKNRRYFENHLDIFHGRLELAMEELKRRADAPRLRQQAMENDKRAQAAREEKERKVREARDRQMQLFAESTRRMRAAEPRDEYYEKHGWYLWEDERLLDMMRRVVWPDPHALKACVKRRSSEELKRRVDELRDMSRRKYEAIGVKPPLWCYSQGD</sequence>
<protein>
    <submittedName>
        <fullName evidence="2">Uncharacterized protein</fullName>
    </submittedName>
</protein>
<gene>
    <name evidence="2" type="ORF">TCAP_07523</name>
</gene>
<dbReference type="AlphaFoldDB" id="A0A2K3PT29"/>
<keyword evidence="3" id="KW-1185">Reference proteome</keyword>
<dbReference type="Proteomes" id="UP000236621">
    <property type="component" value="Unassembled WGS sequence"/>
</dbReference>
<feature type="region of interest" description="Disordered" evidence="1">
    <location>
        <begin position="296"/>
        <end position="321"/>
    </location>
</feature>
<dbReference type="STRING" id="45235.A0A2K3PT29"/>
<accession>A0A2K3PT29</accession>
<evidence type="ECO:0000313" key="3">
    <source>
        <dbReference type="Proteomes" id="UP000236621"/>
    </source>
</evidence>
<feature type="region of interest" description="Disordered" evidence="1">
    <location>
        <begin position="1"/>
        <end position="51"/>
    </location>
</feature>
<name>A0A2K3PT29_9HYPO</name>
<dbReference type="OrthoDB" id="5236024at2759"/>
<comment type="caution">
    <text evidence="2">The sequence shown here is derived from an EMBL/GenBank/DDBJ whole genome shotgun (WGS) entry which is preliminary data.</text>
</comment>
<dbReference type="EMBL" id="NRSZ01001313">
    <property type="protein sequence ID" value="PNY18450.1"/>
    <property type="molecule type" value="Genomic_DNA"/>
</dbReference>
<evidence type="ECO:0000256" key="1">
    <source>
        <dbReference type="SAM" id="MobiDB-lite"/>
    </source>
</evidence>
<evidence type="ECO:0000313" key="2">
    <source>
        <dbReference type="EMBL" id="PNY18450.1"/>
    </source>
</evidence>
<organism evidence="2 3">
    <name type="scientific">Tolypocladium capitatum</name>
    <dbReference type="NCBI Taxonomy" id="45235"/>
    <lineage>
        <taxon>Eukaryota</taxon>
        <taxon>Fungi</taxon>
        <taxon>Dikarya</taxon>
        <taxon>Ascomycota</taxon>
        <taxon>Pezizomycotina</taxon>
        <taxon>Sordariomycetes</taxon>
        <taxon>Hypocreomycetidae</taxon>
        <taxon>Hypocreales</taxon>
        <taxon>Ophiocordycipitaceae</taxon>
        <taxon>Tolypocladium</taxon>
    </lineage>
</organism>
<feature type="compositionally biased region" description="Basic and acidic residues" evidence="1">
    <location>
        <begin position="301"/>
        <end position="321"/>
    </location>
</feature>
<feature type="compositionally biased region" description="Acidic residues" evidence="1">
    <location>
        <begin position="23"/>
        <end position="47"/>
    </location>
</feature>
<reference evidence="2 3" key="1">
    <citation type="submission" date="2017-08" db="EMBL/GenBank/DDBJ databases">
        <title>Harnessing the power of phylogenomics to disentangle the directionality and signatures of interkingdom host jumping in the parasitic fungal genus Tolypocladium.</title>
        <authorList>
            <person name="Quandt C.A."/>
            <person name="Patterson W."/>
            <person name="Spatafora J.W."/>
        </authorList>
    </citation>
    <scope>NUCLEOTIDE SEQUENCE [LARGE SCALE GENOMIC DNA]</scope>
    <source>
        <strain evidence="2 3">CBS 113982</strain>
    </source>
</reference>
<feature type="compositionally biased region" description="Acidic residues" evidence="1">
    <location>
        <begin position="1"/>
        <end position="10"/>
    </location>
</feature>
<proteinExistence type="predicted"/>